<organism evidence="1 2">
    <name type="scientific">Caballeronia arvi</name>
    <dbReference type="NCBI Taxonomy" id="1777135"/>
    <lineage>
        <taxon>Bacteria</taxon>
        <taxon>Pseudomonadati</taxon>
        <taxon>Pseudomonadota</taxon>
        <taxon>Betaproteobacteria</taxon>
        <taxon>Burkholderiales</taxon>
        <taxon>Burkholderiaceae</taxon>
        <taxon>Caballeronia</taxon>
    </lineage>
</organism>
<keyword evidence="2" id="KW-1185">Reference proteome</keyword>
<dbReference type="Proteomes" id="UP000055019">
    <property type="component" value="Unassembled WGS sequence"/>
</dbReference>
<dbReference type="EMBL" id="FCOM02000108">
    <property type="protein sequence ID" value="SAL87983.1"/>
    <property type="molecule type" value="Genomic_DNA"/>
</dbReference>
<name>A0A158L4V4_9BURK</name>
<dbReference type="AlphaFoldDB" id="A0A158L4V4"/>
<comment type="caution">
    <text evidence="1">The sequence shown here is derived from an EMBL/GenBank/DDBJ whole genome shotgun (WGS) entry which is preliminary data.</text>
</comment>
<evidence type="ECO:0000313" key="1">
    <source>
        <dbReference type="EMBL" id="SAL87983.1"/>
    </source>
</evidence>
<evidence type="ECO:0000313" key="2">
    <source>
        <dbReference type="Proteomes" id="UP000055019"/>
    </source>
</evidence>
<proteinExistence type="predicted"/>
<sequence>MRIHSKRTVGYVKSGFTSVVGGTITESSLDSGLLTCNPRGGARSDAYSVQAYGDNERQAK</sequence>
<gene>
    <name evidence="1" type="ORF">AWB74_08352</name>
</gene>
<accession>A0A158L4V4</accession>
<protein>
    <submittedName>
        <fullName evidence="1">Uncharacterized protein</fullName>
    </submittedName>
</protein>
<reference evidence="1" key="1">
    <citation type="submission" date="2016-01" db="EMBL/GenBank/DDBJ databases">
        <authorList>
            <person name="Peeters C."/>
        </authorList>
    </citation>
    <scope>NUCLEOTIDE SEQUENCE [LARGE SCALE GENOMIC DNA]</scope>
    <source>
        <strain evidence="1">LMG 29317</strain>
    </source>
</reference>